<dbReference type="InterPro" id="IPR003661">
    <property type="entry name" value="HisK_dim/P_dom"/>
</dbReference>
<dbReference type="CDD" id="cd00082">
    <property type="entry name" value="HisKA"/>
    <property type="match status" value="1"/>
</dbReference>
<dbReference type="Proteomes" id="UP000184041">
    <property type="component" value="Unassembled WGS sequence"/>
</dbReference>
<sequence length="440" mass="50274">MRPHLTSNRINIALIGLFILLGIGSFAYNQYLVSRILQQEQSGVKLWAKAIEYTSDPTQEEISQSLLEAVDYLRNRTSVPDSVITLIEDAEADRASQTFVTQEIVLSENRFLVPRIIVDERGEIIFNHHVEEELNQDLIEKYASMNEPIEIVLGDEEYSQRQYVYYGESPTVRYLRYFPYIQLSLLALLLGIGWVSYRTISRSEQSNLWVGMTKEAAHQLGTPLSSLYGWVELLREEKKDDFTQRICNELEDDITRLRGVADRFNKIGSEPELTYQRLEPIVQEVVNYMEHRLPQLGEHVDVLCQLDSGIQAKVNSDLFQWALENLIKNAMDAIKSTAAKAQVTVKLYRKENEVFIDITDSGVGIEKKFQNEIFKPGYSTKKRGWGLGLSLTKRIIEGYHDGRLVIHETQVGRGTTMRIIFPVDAVEVTEDANASTADKS</sequence>
<proteinExistence type="predicted"/>
<dbReference type="GO" id="GO:0000155">
    <property type="term" value="F:phosphorelay sensor kinase activity"/>
    <property type="evidence" value="ECO:0007669"/>
    <property type="project" value="InterPro"/>
</dbReference>
<evidence type="ECO:0000256" key="4">
    <source>
        <dbReference type="ARBA" id="ARBA00022679"/>
    </source>
</evidence>
<dbReference type="PANTHER" id="PTHR43065">
    <property type="entry name" value="SENSOR HISTIDINE KINASE"/>
    <property type="match status" value="1"/>
</dbReference>
<dbReference type="InterPro" id="IPR036097">
    <property type="entry name" value="HisK_dim/P_sf"/>
</dbReference>
<keyword evidence="12" id="KW-1185">Reference proteome</keyword>
<dbReference type="OrthoDB" id="1931120at2"/>
<reference evidence="11 12" key="1">
    <citation type="submission" date="2016-11" db="EMBL/GenBank/DDBJ databases">
        <authorList>
            <person name="Jaros S."/>
            <person name="Januszkiewicz K."/>
            <person name="Wedrychowicz H."/>
        </authorList>
    </citation>
    <scope>NUCLEOTIDE SEQUENCE [LARGE SCALE GENOMIC DNA]</scope>
    <source>
        <strain evidence="11 12">DSM 21986</strain>
    </source>
</reference>
<protein>
    <recommendedName>
        <fullName evidence="2">histidine kinase</fullName>
        <ecNumber evidence="2">2.7.13.3</ecNumber>
    </recommendedName>
</protein>
<evidence type="ECO:0000256" key="5">
    <source>
        <dbReference type="ARBA" id="ARBA00022741"/>
    </source>
</evidence>
<gene>
    <name evidence="11" type="ORF">SAMN05443144_12346</name>
</gene>
<dbReference type="InterPro" id="IPR005467">
    <property type="entry name" value="His_kinase_dom"/>
</dbReference>
<evidence type="ECO:0000256" key="3">
    <source>
        <dbReference type="ARBA" id="ARBA00022553"/>
    </source>
</evidence>
<evidence type="ECO:0000256" key="2">
    <source>
        <dbReference type="ARBA" id="ARBA00012438"/>
    </source>
</evidence>
<dbReference type="SUPFAM" id="SSF47384">
    <property type="entry name" value="Homodimeric domain of signal transducing histidine kinase"/>
    <property type="match status" value="1"/>
</dbReference>
<dbReference type="STRING" id="1194090.SAMN05443144_12346"/>
<dbReference type="PROSITE" id="PS50109">
    <property type="entry name" value="HIS_KIN"/>
    <property type="match status" value="1"/>
</dbReference>
<dbReference type="SUPFAM" id="SSF55874">
    <property type="entry name" value="ATPase domain of HSP90 chaperone/DNA topoisomerase II/histidine kinase"/>
    <property type="match status" value="1"/>
</dbReference>
<accession>A0A1M5IH46</accession>
<evidence type="ECO:0000313" key="11">
    <source>
        <dbReference type="EMBL" id="SHG27658.1"/>
    </source>
</evidence>
<comment type="catalytic activity">
    <reaction evidence="1">
        <text>ATP + protein L-histidine = ADP + protein N-phospho-L-histidine.</text>
        <dbReference type="EC" id="2.7.13.3"/>
    </reaction>
</comment>
<dbReference type="Gene3D" id="3.30.565.10">
    <property type="entry name" value="Histidine kinase-like ATPase, C-terminal domain"/>
    <property type="match status" value="1"/>
</dbReference>
<keyword evidence="4" id="KW-0808">Transferase</keyword>
<dbReference type="PANTHER" id="PTHR43065:SF10">
    <property type="entry name" value="PEROXIDE STRESS-ACTIVATED HISTIDINE KINASE MAK3"/>
    <property type="match status" value="1"/>
</dbReference>
<keyword evidence="9" id="KW-0812">Transmembrane</keyword>
<evidence type="ECO:0000256" key="1">
    <source>
        <dbReference type="ARBA" id="ARBA00000085"/>
    </source>
</evidence>
<keyword evidence="8" id="KW-0902">Two-component regulatory system</keyword>
<dbReference type="SMART" id="SM00387">
    <property type="entry name" value="HATPase_c"/>
    <property type="match status" value="1"/>
</dbReference>
<keyword evidence="9" id="KW-1133">Transmembrane helix</keyword>
<evidence type="ECO:0000256" key="9">
    <source>
        <dbReference type="SAM" id="Phobius"/>
    </source>
</evidence>
<dbReference type="InterPro" id="IPR004358">
    <property type="entry name" value="Sig_transdc_His_kin-like_C"/>
</dbReference>
<name>A0A1M5IH46_9BACT</name>
<dbReference type="EMBL" id="FQUS01000023">
    <property type="protein sequence ID" value="SHG27658.1"/>
    <property type="molecule type" value="Genomic_DNA"/>
</dbReference>
<keyword evidence="9" id="KW-0472">Membrane</keyword>
<evidence type="ECO:0000256" key="7">
    <source>
        <dbReference type="ARBA" id="ARBA00022840"/>
    </source>
</evidence>
<evidence type="ECO:0000259" key="10">
    <source>
        <dbReference type="PROSITE" id="PS50109"/>
    </source>
</evidence>
<dbReference type="Pfam" id="PF02518">
    <property type="entry name" value="HATPase_c"/>
    <property type="match status" value="1"/>
</dbReference>
<dbReference type="InterPro" id="IPR036890">
    <property type="entry name" value="HATPase_C_sf"/>
</dbReference>
<keyword evidence="5" id="KW-0547">Nucleotide-binding</keyword>
<dbReference type="GO" id="GO:0005524">
    <property type="term" value="F:ATP binding"/>
    <property type="evidence" value="ECO:0007669"/>
    <property type="project" value="UniProtKB-KW"/>
</dbReference>
<dbReference type="AlphaFoldDB" id="A0A1M5IH46"/>
<keyword evidence="7" id="KW-0067">ATP-binding</keyword>
<dbReference type="EC" id="2.7.13.3" evidence="2"/>
<keyword evidence="6 11" id="KW-0418">Kinase</keyword>
<dbReference type="RefSeq" id="WP_084088396.1">
    <property type="nucleotide sequence ID" value="NZ_FQUS01000023.1"/>
</dbReference>
<evidence type="ECO:0000313" key="12">
    <source>
        <dbReference type="Proteomes" id="UP000184041"/>
    </source>
</evidence>
<evidence type="ECO:0000256" key="8">
    <source>
        <dbReference type="ARBA" id="ARBA00023012"/>
    </source>
</evidence>
<keyword evidence="3" id="KW-0597">Phosphoprotein</keyword>
<dbReference type="PRINTS" id="PR00344">
    <property type="entry name" value="BCTRLSENSOR"/>
</dbReference>
<feature type="transmembrane region" description="Helical" evidence="9">
    <location>
        <begin position="177"/>
        <end position="197"/>
    </location>
</feature>
<organism evidence="11 12">
    <name type="scientific">Fodinibius roseus</name>
    <dbReference type="NCBI Taxonomy" id="1194090"/>
    <lineage>
        <taxon>Bacteria</taxon>
        <taxon>Pseudomonadati</taxon>
        <taxon>Balneolota</taxon>
        <taxon>Balneolia</taxon>
        <taxon>Balneolales</taxon>
        <taxon>Balneolaceae</taxon>
        <taxon>Fodinibius</taxon>
    </lineage>
</organism>
<dbReference type="InterPro" id="IPR003594">
    <property type="entry name" value="HATPase_dom"/>
</dbReference>
<feature type="domain" description="Histidine kinase" evidence="10">
    <location>
        <begin position="215"/>
        <end position="425"/>
    </location>
</feature>
<evidence type="ECO:0000256" key="6">
    <source>
        <dbReference type="ARBA" id="ARBA00022777"/>
    </source>
</evidence>